<dbReference type="OrthoDB" id="2678828at2"/>
<gene>
    <name evidence="1" type="ORF">DNH61_12640</name>
</gene>
<keyword evidence="2" id="KW-1185">Reference proteome</keyword>
<proteinExistence type="predicted"/>
<dbReference type="EMBL" id="QKRB01000044">
    <property type="protein sequence ID" value="PZD95382.1"/>
    <property type="molecule type" value="Genomic_DNA"/>
</dbReference>
<dbReference type="Proteomes" id="UP000249522">
    <property type="component" value="Unassembled WGS sequence"/>
</dbReference>
<evidence type="ECO:0000313" key="2">
    <source>
        <dbReference type="Proteomes" id="UP000249522"/>
    </source>
</evidence>
<sequence length="129" mass="13842">MSPKRIIVVGTIAFAITISSMIGSDNANAQTAIAPQIMKQDTGDGFLRALGAADEEEVYQALYTGMSLAELAESHNSDVQELIRLQIAELTAQLDERLASGSLTLEDYQAQKAELPEIIISSVFGLNGR</sequence>
<dbReference type="AlphaFoldDB" id="A0A2W1LK56"/>
<protein>
    <recommendedName>
        <fullName evidence="3">SHOCT domain-containing protein</fullName>
    </recommendedName>
</protein>
<name>A0A2W1LK56_9BACL</name>
<evidence type="ECO:0008006" key="3">
    <source>
        <dbReference type="Google" id="ProtNLM"/>
    </source>
</evidence>
<organism evidence="1 2">
    <name type="scientific">Paenibacillus sambharensis</name>
    <dbReference type="NCBI Taxonomy" id="1803190"/>
    <lineage>
        <taxon>Bacteria</taxon>
        <taxon>Bacillati</taxon>
        <taxon>Bacillota</taxon>
        <taxon>Bacilli</taxon>
        <taxon>Bacillales</taxon>
        <taxon>Paenibacillaceae</taxon>
        <taxon>Paenibacillus</taxon>
    </lineage>
</organism>
<accession>A0A2W1LK56</accession>
<dbReference type="RefSeq" id="WP_111147012.1">
    <property type="nucleotide sequence ID" value="NZ_QKRB01000044.1"/>
</dbReference>
<evidence type="ECO:0000313" key="1">
    <source>
        <dbReference type="EMBL" id="PZD95382.1"/>
    </source>
</evidence>
<reference evidence="1 2" key="1">
    <citation type="submission" date="2018-06" db="EMBL/GenBank/DDBJ databases">
        <title>Paenibacillus imtechensis sp. nov.</title>
        <authorList>
            <person name="Pinnaka A.K."/>
            <person name="Singh H."/>
            <person name="Kaur M."/>
        </authorList>
    </citation>
    <scope>NUCLEOTIDE SEQUENCE [LARGE SCALE GENOMIC DNA]</scope>
    <source>
        <strain evidence="1 2">SMB1</strain>
    </source>
</reference>
<comment type="caution">
    <text evidence="1">The sequence shown here is derived from an EMBL/GenBank/DDBJ whole genome shotgun (WGS) entry which is preliminary data.</text>
</comment>